<evidence type="ECO:0000256" key="1">
    <source>
        <dbReference type="ARBA" id="ARBA00006479"/>
    </source>
</evidence>
<dbReference type="HOGENOM" id="CLU_036604_0_4_0"/>
<accession>L0DNH7</accession>
<keyword evidence="3" id="KW-1185">Reference proteome</keyword>
<organism evidence="2 3">
    <name type="scientific">Singulisphaera acidiphila (strain ATCC BAA-1392 / DSM 18658 / VKM B-2454 / MOB10)</name>
    <dbReference type="NCBI Taxonomy" id="886293"/>
    <lineage>
        <taxon>Bacteria</taxon>
        <taxon>Pseudomonadati</taxon>
        <taxon>Planctomycetota</taxon>
        <taxon>Planctomycetia</taxon>
        <taxon>Isosphaerales</taxon>
        <taxon>Isosphaeraceae</taxon>
        <taxon>Singulisphaera</taxon>
    </lineage>
</organism>
<dbReference type="PANTHER" id="PTHR18964:SF149">
    <property type="entry name" value="BIFUNCTIONAL UDP-N-ACETYLGLUCOSAMINE 2-EPIMERASE_N-ACETYLMANNOSAMINE KINASE"/>
    <property type="match status" value="1"/>
</dbReference>
<dbReference type="RefSeq" id="WP_015249333.1">
    <property type="nucleotide sequence ID" value="NC_019892.1"/>
</dbReference>
<dbReference type="Pfam" id="PF00480">
    <property type="entry name" value="ROK"/>
    <property type="match status" value="1"/>
</dbReference>
<dbReference type="KEGG" id="saci:Sinac_6144"/>
<keyword evidence="2" id="KW-0808">Transferase</keyword>
<dbReference type="eggNOG" id="COG1940">
    <property type="taxonomic scope" value="Bacteria"/>
</dbReference>
<evidence type="ECO:0000313" key="2">
    <source>
        <dbReference type="EMBL" id="AGA30246.1"/>
    </source>
</evidence>
<dbReference type="InterPro" id="IPR049874">
    <property type="entry name" value="ROK_cs"/>
</dbReference>
<dbReference type="AlphaFoldDB" id="L0DNH7"/>
<evidence type="ECO:0000313" key="3">
    <source>
        <dbReference type="Proteomes" id="UP000010798"/>
    </source>
</evidence>
<dbReference type="InterPro" id="IPR000600">
    <property type="entry name" value="ROK"/>
</dbReference>
<dbReference type="PANTHER" id="PTHR18964">
    <property type="entry name" value="ROK (REPRESSOR, ORF, KINASE) FAMILY"/>
    <property type="match status" value="1"/>
</dbReference>
<dbReference type="GO" id="GO:0016301">
    <property type="term" value="F:kinase activity"/>
    <property type="evidence" value="ECO:0007669"/>
    <property type="project" value="UniProtKB-KW"/>
</dbReference>
<dbReference type="STRING" id="886293.Sinac_6144"/>
<dbReference type="InterPro" id="IPR043129">
    <property type="entry name" value="ATPase_NBD"/>
</dbReference>
<comment type="similarity">
    <text evidence="1">Belongs to the ROK (NagC/XylR) family.</text>
</comment>
<name>L0DNH7_SINAD</name>
<dbReference type="SUPFAM" id="SSF53067">
    <property type="entry name" value="Actin-like ATPase domain"/>
    <property type="match status" value="1"/>
</dbReference>
<dbReference type="PROSITE" id="PS01125">
    <property type="entry name" value="ROK"/>
    <property type="match status" value="1"/>
</dbReference>
<gene>
    <name evidence="2" type="ordered locus">Sinac_6144</name>
</gene>
<dbReference type="Gene3D" id="3.30.420.40">
    <property type="match status" value="2"/>
</dbReference>
<sequence>MSAVRRPPYYLGIDLGGTNIKSGVVDDAGQSCSSVSLKTQATLGPDVGLETLAEAARRAVKASGLDWKEIVAVGLGSPGTMDIEAGMLLEPPNLPGWDNLPIRQRLADLLDKPTVLQNDANAAAYGEFWAGAGRDAKSLGLFTLGTGIGCGIIDHGRIIVGRHSNGAECGHMIIQMENARQCSCGAYGHLEAYASATALVKRANEALDEGISSRLHEVRGKGLLTSRAIAEAAESGDALARRLMRETARYLAVGAVNLMNTIDPDMILFGGGMIAAGTTLLNDIRGDIQSLAFPIPAARTVIEYAALGGDAGYIGAAGCARLMYGTSGPE</sequence>
<dbReference type="OrthoDB" id="9795247at2"/>
<dbReference type="Proteomes" id="UP000010798">
    <property type="component" value="Chromosome"/>
</dbReference>
<protein>
    <submittedName>
        <fullName evidence="2">Transcriptional regulator/sugar kinase</fullName>
    </submittedName>
</protein>
<proteinExistence type="inferred from homology"/>
<keyword evidence="2" id="KW-0418">Kinase</keyword>
<reference evidence="2 3" key="1">
    <citation type="submission" date="2012-02" db="EMBL/GenBank/DDBJ databases">
        <title>Complete sequence of chromosome of Singulisphaera acidiphila DSM 18658.</title>
        <authorList>
            <consortium name="US DOE Joint Genome Institute (JGI-PGF)"/>
            <person name="Lucas S."/>
            <person name="Copeland A."/>
            <person name="Lapidus A."/>
            <person name="Glavina del Rio T."/>
            <person name="Dalin E."/>
            <person name="Tice H."/>
            <person name="Bruce D."/>
            <person name="Goodwin L."/>
            <person name="Pitluck S."/>
            <person name="Peters L."/>
            <person name="Ovchinnikova G."/>
            <person name="Chertkov O."/>
            <person name="Kyrpides N."/>
            <person name="Mavromatis K."/>
            <person name="Ivanova N."/>
            <person name="Brettin T."/>
            <person name="Detter J.C."/>
            <person name="Han C."/>
            <person name="Larimer F."/>
            <person name="Land M."/>
            <person name="Hauser L."/>
            <person name="Markowitz V."/>
            <person name="Cheng J.-F."/>
            <person name="Hugenholtz P."/>
            <person name="Woyke T."/>
            <person name="Wu D."/>
            <person name="Tindall B."/>
            <person name="Pomrenke H."/>
            <person name="Brambilla E."/>
            <person name="Klenk H.-P."/>
            <person name="Eisen J.A."/>
        </authorList>
    </citation>
    <scope>NUCLEOTIDE SEQUENCE [LARGE SCALE GENOMIC DNA]</scope>
    <source>
        <strain evidence="3">ATCC BAA-1392 / DSM 18658 / VKM B-2454 / MOB10</strain>
    </source>
</reference>
<dbReference type="EMBL" id="CP003364">
    <property type="protein sequence ID" value="AGA30246.1"/>
    <property type="molecule type" value="Genomic_DNA"/>
</dbReference>